<reference evidence="3 4" key="1">
    <citation type="journal article" date="2008" name="Nature">
        <title>The genome of the model beetle and pest Tribolium castaneum.</title>
        <authorList>
            <consortium name="Tribolium Genome Sequencing Consortium"/>
            <person name="Richards S."/>
            <person name="Gibbs R.A."/>
            <person name="Weinstock G.M."/>
            <person name="Brown S.J."/>
            <person name="Denell R."/>
            <person name="Beeman R.W."/>
            <person name="Gibbs R."/>
            <person name="Beeman R.W."/>
            <person name="Brown S.J."/>
            <person name="Bucher G."/>
            <person name="Friedrich M."/>
            <person name="Grimmelikhuijzen C.J."/>
            <person name="Klingler M."/>
            <person name="Lorenzen M."/>
            <person name="Richards S."/>
            <person name="Roth S."/>
            <person name="Schroder R."/>
            <person name="Tautz D."/>
            <person name="Zdobnov E.M."/>
            <person name="Muzny D."/>
            <person name="Gibbs R.A."/>
            <person name="Weinstock G.M."/>
            <person name="Attaway T."/>
            <person name="Bell S."/>
            <person name="Buhay C.J."/>
            <person name="Chandrabose M.N."/>
            <person name="Chavez D."/>
            <person name="Clerk-Blankenburg K.P."/>
            <person name="Cree A."/>
            <person name="Dao M."/>
            <person name="Davis C."/>
            <person name="Chacko J."/>
            <person name="Dinh H."/>
            <person name="Dugan-Rocha S."/>
            <person name="Fowler G."/>
            <person name="Garner T.T."/>
            <person name="Garnes J."/>
            <person name="Gnirke A."/>
            <person name="Hawes A."/>
            <person name="Hernandez J."/>
            <person name="Hines S."/>
            <person name="Holder M."/>
            <person name="Hume J."/>
            <person name="Jhangiani S.N."/>
            <person name="Joshi V."/>
            <person name="Khan Z.M."/>
            <person name="Jackson L."/>
            <person name="Kovar C."/>
            <person name="Kowis A."/>
            <person name="Lee S."/>
            <person name="Lewis L.R."/>
            <person name="Margolis J."/>
            <person name="Morgan M."/>
            <person name="Nazareth L.V."/>
            <person name="Nguyen N."/>
            <person name="Okwuonu G."/>
            <person name="Parker D."/>
            <person name="Richards S."/>
            <person name="Ruiz S.J."/>
            <person name="Santibanez J."/>
            <person name="Savard J."/>
            <person name="Scherer S.E."/>
            <person name="Schneider B."/>
            <person name="Sodergren E."/>
            <person name="Tautz D."/>
            <person name="Vattahil S."/>
            <person name="Villasana D."/>
            <person name="White C.S."/>
            <person name="Wright R."/>
            <person name="Park Y."/>
            <person name="Beeman R.W."/>
            <person name="Lord J."/>
            <person name="Oppert B."/>
            <person name="Lorenzen M."/>
            <person name="Brown S."/>
            <person name="Wang L."/>
            <person name="Savard J."/>
            <person name="Tautz D."/>
            <person name="Richards S."/>
            <person name="Weinstock G."/>
            <person name="Gibbs R.A."/>
            <person name="Liu Y."/>
            <person name="Worley K."/>
            <person name="Weinstock G."/>
            <person name="Elsik C.G."/>
            <person name="Reese J.T."/>
            <person name="Elhaik E."/>
            <person name="Landan G."/>
            <person name="Graur D."/>
            <person name="Arensburger P."/>
            <person name="Atkinson P."/>
            <person name="Beeman R.W."/>
            <person name="Beidler J."/>
            <person name="Brown S.J."/>
            <person name="Demuth J.P."/>
            <person name="Drury D.W."/>
            <person name="Du Y.Z."/>
            <person name="Fujiwara H."/>
            <person name="Lorenzen M."/>
            <person name="Maselli V."/>
            <person name="Osanai M."/>
            <person name="Park Y."/>
            <person name="Robertson H.M."/>
            <person name="Tu Z."/>
            <person name="Wang J.J."/>
            <person name="Wang S."/>
            <person name="Richards S."/>
            <person name="Song H."/>
            <person name="Zhang L."/>
            <person name="Sodergren E."/>
            <person name="Werner D."/>
            <person name="Stanke M."/>
            <person name="Morgenstern B."/>
            <person name="Solovyev V."/>
            <person name="Kosarev P."/>
            <person name="Brown G."/>
            <person name="Chen H.C."/>
            <person name="Ermolaeva O."/>
            <person name="Hlavina W."/>
            <person name="Kapustin Y."/>
            <person name="Kiryutin B."/>
            <person name="Kitts P."/>
            <person name="Maglott D."/>
            <person name="Pruitt K."/>
            <person name="Sapojnikov V."/>
            <person name="Souvorov A."/>
            <person name="Mackey A.J."/>
            <person name="Waterhouse R.M."/>
            <person name="Wyder S."/>
            <person name="Zdobnov E.M."/>
            <person name="Zdobnov E.M."/>
            <person name="Wyder S."/>
            <person name="Kriventseva E.V."/>
            <person name="Kadowaki T."/>
            <person name="Bork P."/>
            <person name="Aranda M."/>
            <person name="Bao R."/>
            <person name="Beermann A."/>
            <person name="Berns N."/>
            <person name="Bolognesi R."/>
            <person name="Bonneton F."/>
            <person name="Bopp D."/>
            <person name="Brown S.J."/>
            <person name="Bucher G."/>
            <person name="Butts T."/>
            <person name="Chaumot A."/>
            <person name="Denell R.E."/>
            <person name="Ferrier D.E."/>
            <person name="Friedrich M."/>
            <person name="Gordon C.M."/>
            <person name="Jindra M."/>
            <person name="Klingler M."/>
            <person name="Lan Q."/>
            <person name="Lattorff H.M."/>
            <person name="Laudet V."/>
            <person name="von Levetsow C."/>
            <person name="Liu Z."/>
            <person name="Lutz R."/>
            <person name="Lynch J.A."/>
            <person name="da Fonseca R.N."/>
            <person name="Posnien N."/>
            <person name="Reuter R."/>
            <person name="Roth S."/>
            <person name="Savard J."/>
            <person name="Schinko J.B."/>
            <person name="Schmitt C."/>
            <person name="Schoppmeier M."/>
            <person name="Schroder R."/>
            <person name="Shippy T.D."/>
            <person name="Simonnet F."/>
            <person name="Marques-Souza H."/>
            <person name="Tautz D."/>
            <person name="Tomoyasu Y."/>
            <person name="Trauner J."/>
            <person name="Van der Zee M."/>
            <person name="Vervoort M."/>
            <person name="Wittkopp N."/>
            <person name="Wimmer E.A."/>
            <person name="Yang X."/>
            <person name="Jones A.K."/>
            <person name="Sattelle D.B."/>
            <person name="Ebert P.R."/>
            <person name="Nelson D."/>
            <person name="Scott J.G."/>
            <person name="Beeman R.W."/>
            <person name="Muthukrishnan S."/>
            <person name="Kramer K.J."/>
            <person name="Arakane Y."/>
            <person name="Beeman R.W."/>
            <person name="Zhu Q."/>
            <person name="Hogenkamp D."/>
            <person name="Dixit R."/>
            <person name="Oppert B."/>
            <person name="Jiang H."/>
            <person name="Zou Z."/>
            <person name="Marshall J."/>
            <person name="Elpidina E."/>
            <person name="Vinokurov K."/>
            <person name="Oppert C."/>
            <person name="Zou Z."/>
            <person name="Evans J."/>
            <person name="Lu Z."/>
            <person name="Zhao P."/>
            <person name="Sumathipala N."/>
            <person name="Altincicek B."/>
            <person name="Vilcinskas A."/>
            <person name="Williams M."/>
            <person name="Hultmark D."/>
            <person name="Hetru C."/>
            <person name="Jiang H."/>
            <person name="Grimmelikhuijzen C.J."/>
            <person name="Hauser F."/>
            <person name="Cazzamali G."/>
            <person name="Williamson M."/>
            <person name="Park Y."/>
            <person name="Li B."/>
            <person name="Tanaka Y."/>
            <person name="Predel R."/>
            <person name="Neupert S."/>
            <person name="Schachtner J."/>
            <person name="Verleyen P."/>
            <person name="Raible F."/>
            <person name="Bork P."/>
            <person name="Friedrich M."/>
            <person name="Walden K.K."/>
            <person name="Robertson H.M."/>
            <person name="Angeli S."/>
            <person name="Foret S."/>
            <person name="Bucher G."/>
            <person name="Schuetz S."/>
            <person name="Maleszka R."/>
            <person name="Wimmer E.A."/>
            <person name="Beeman R.W."/>
            <person name="Lorenzen M."/>
            <person name="Tomoyasu Y."/>
            <person name="Miller S.C."/>
            <person name="Grossmann D."/>
            <person name="Bucher G."/>
        </authorList>
    </citation>
    <scope>NUCLEOTIDE SEQUENCE [LARGE SCALE GENOMIC DNA]</scope>
    <source>
        <strain evidence="3 4">Georgia GA2</strain>
    </source>
</reference>
<feature type="signal peptide" evidence="2">
    <location>
        <begin position="1"/>
        <end position="17"/>
    </location>
</feature>
<dbReference type="PANTHER" id="PTHR21112:SF0">
    <property type="entry name" value="CHEMOSENSORY PROTEIN A 29A-RELATED"/>
    <property type="match status" value="1"/>
</dbReference>
<dbReference type="HOGENOM" id="CLU_1654421_0_0_1"/>
<evidence type="ECO:0000313" key="3">
    <source>
        <dbReference type="EMBL" id="EFA08855.1"/>
    </source>
</evidence>
<evidence type="ECO:0000313" key="4">
    <source>
        <dbReference type="Proteomes" id="UP000007266"/>
    </source>
</evidence>
<dbReference type="InParanoid" id="D6WXJ7"/>
<dbReference type="PANTHER" id="PTHR21112">
    <property type="entry name" value="CHEMOSENSORY PROTEIN A 29A-RELATED"/>
    <property type="match status" value="1"/>
</dbReference>
<keyword evidence="4" id="KW-1185">Reference proteome</keyword>
<dbReference type="KEGG" id="tca:103314014"/>
<name>D6WXJ7_TRICA</name>
<evidence type="ECO:0008006" key="5">
    <source>
        <dbReference type="Google" id="ProtNLM"/>
    </source>
</evidence>
<dbReference type="Proteomes" id="UP000007266">
    <property type="component" value="Linkage group 8"/>
</dbReference>
<reference evidence="3 4" key="2">
    <citation type="journal article" date="2010" name="Nucleic Acids Res.">
        <title>BeetleBase in 2010: revisions to provide comprehensive genomic information for Tribolium castaneum.</title>
        <authorList>
            <person name="Kim H.S."/>
            <person name="Murphy T."/>
            <person name="Xia J."/>
            <person name="Caragea D."/>
            <person name="Park Y."/>
            <person name="Beeman R.W."/>
            <person name="Lorenzen M.D."/>
            <person name="Butcher S."/>
            <person name="Manak J.R."/>
            <person name="Brown S.J."/>
        </authorList>
    </citation>
    <scope>GENOME REANNOTATION</scope>
    <source>
        <strain evidence="3 4">Georgia GA2</strain>
    </source>
</reference>
<gene>
    <name evidence="3" type="primary">AUGUSTUS-3.0.2_06556</name>
    <name evidence="3" type="ORF">TcasGA2_TC006556</name>
</gene>
<dbReference type="Gene3D" id="2.70.220.10">
    <property type="entry name" value="Ganglioside GM2 activator"/>
    <property type="match status" value="1"/>
</dbReference>
<evidence type="ECO:0000256" key="2">
    <source>
        <dbReference type="SAM" id="SignalP"/>
    </source>
</evidence>
<sequence length="182" mass="21219">MPSATLALLFLLHGVSGVDFMVTNYTVDMEAGYLCPENDQLEIPMKLFRVDRINRTHRAMTMEFSYAHPLDDTAEGIHVVERWIAGGWKRFPMWSWQKDPCNFQLQHEKNGHIRFGKAMGLKHPERCPIPAGNYSVVRFPFQLKYDYPFWPGRIRTIAMSRRIATKQLIFCVMTILNVVERV</sequence>
<dbReference type="AlphaFoldDB" id="D6WXJ7"/>
<organism evidence="3 4">
    <name type="scientific">Tribolium castaneum</name>
    <name type="common">Red flour beetle</name>
    <dbReference type="NCBI Taxonomy" id="7070"/>
    <lineage>
        <taxon>Eukaryota</taxon>
        <taxon>Metazoa</taxon>
        <taxon>Ecdysozoa</taxon>
        <taxon>Arthropoda</taxon>
        <taxon>Hexapoda</taxon>
        <taxon>Insecta</taxon>
        <taxon>Pterygota</taxon>
        <taxon>Neoptera</taxon>
        <taxon>Endopterygota</taxon>
        <taxon>Coleoptera</taxon>
        <taxon>Polyphaga</taxon>
        <taxon>Cucujiformia</taxon>
        <taxon>Tenebrionidae</taxon>
        <taxon>Tenebrionidae incertae sedis</taxon>
        <taxon>Tribolium</taxon>
    </lineage>
</organism>
<dbReference type="InterPro" id="IPR036846">
    <property type="entry name" value="GM2-AP_sf"/>
</dbReference>
<proteinExistence type="predicted"/>
<feature type="chain" id="PRO_5003090345" description="MD-2-related lipid-recognition domain-containing protein" evidence="2">
    <location>
        <begin position="18"/>
        <end position="182"/>
    </location>
</feature>
<dbReference type="OrthoDB" id="6656141at2759"/>
<dbReference type="EMBL" id="KQ971361">
    <property type="protein sequence ID" value="EFA08855.1"/>
    <property type="molecule type" value="Genomic_DNA"/>
</dbReference>
<protein>
    <recommendedName>
        <fullName evidence="5">MD-2-related lipid-recognition domain-containing protein</fullName>
    </recommendedName>
</protein>
<accession>D6WXJ7</accession>
<keyword evidence="1 2" id="KW-0732">Signal</keyword>
<dbReference type="PhylomeDB" id="D6WXJ7"/>
<evidence type="ECO:0000256" key="1">
    <source>
        <dbReference type="ARBA" id="ARBA00022729"/>
    </source>
</evidence>